<evidence type="ECO:0000256" key="1">
    <source>
        <dbReference type="ARBA" id="ARBA00006335"/>
    </source>
</evidence>
<keyword evidence="4" id="KW-1185">Reference proteome</keyword>
<accession>L1LGX6</accession>
<dbReference type="KEGG" id="beq:BEWA_044200"/>
<sequence>MTNAGVSEDTTLRVMSYNIQGLPNRFFPVARLNQRLEAIVRFIGDVVKRYDVEVLILEEAYDKRLYRMIATELEGSLKYGTRVIGRTKNNSDWNTHIDTSRVLFHVMNGGICIFSKFPIEEKHAMIFKDSAGTCSFVGKGAILAVINKNGKLISVVGTHFQADVMCSRTGIRHKQFLQILQWLNDLFNGKIAGNKTYAVSRDLPIIMGGDFNSCSVNDAEHYNKMLNQCKDHNIEFKTTFLDNKPDPTYDTLNDFCRLQVNSDYKHIFDYIFVTPNVKVMEAQKSIRDKLNTPLTLKKRVLSCFCHEECEIYNASDHYPVFSVLSL</sequence>
<dbReference type="GO" id="GO:0004767">
    <property type="term" value="F:sphingomyelin phosphodiesterase activity"/>
    <property type="evidence" value="ECO:0007669"/>
    <property type="project" value="UniProtKB-EC"/>
</dbReference>
<dbReference type="InterPro" id="IPR038772">
    <property type="entry name" value="Sph/SMPD2-like"/>
</dbReference>
<feature type="domain" description="Endonuclease/exonuclease/phosphatase" evidence="2">
    <location>
        <begin position="15"/>
        <end position="279"/>
    </location>
</feature>
<evidence type="ECO:0000259" key="2">
    <source>
        <dbReference type="Pfam" id="PF03372"/>
    </source>
</evidence>
<organism evidence="3 4">
    <name type="scientific">Theileria equi strain WA</name>
    <dbReference type="NCBI Taxonomy" id="1537102"/>
    <lineage>
        <taxon>Eukaryota</taxon>
        <taxon>Sar</taxon>
        <taxon>Alveolata</taxon>
        <taxon>Apicomplexa</taxon>
        <taxon>Aconoidasida</taxon>
        <taxon>Piroplasmida</taxon>
        <taxon>Theileriidae</taxon>
        <taxon>Theileria</taxon>
    </lineage>
</organism>
<dbReference type="AlphaFoldDB" id="L1LGX6"/>
<dbReference type="SUPFAM" id="SSF56219">
    <property type="entry name" value="DNase I-like"/>
    <property type="match status" value="1"/>
</dbReference>
<dbReference type="OrthoDB" id="40902at2759"/>
<dbReference type="STRING" id="1537102.L1LGX6"/>
<dbReference type="GeneID" id="15807826"/>
<dbReference type="PANTHER" id="PTHR16320:SF23">
    <property type="entry name" value="SPHINGOMYELINASE C 1"/>
    <property type="match status" value="1"/>
</dbReference>
<dbReference type="Gene3D" id="3.60.10.10">
    <property type="entry name" value="Endonuclease/exonuclease/phosphatase"/>
    <property type="match status" value="1"/>
</dbReference>
<reference evidence="3 4" key="1">
    <citation type="journal article" date="2012" name="BMC Genomics">
        <title>Comparative genomic analysis and phylogenetic position of Theileria equi.</title>
        <authorList>
            <person name="Kappmeyer L.S."/>
            <person name="Thiagarajan M."/>
            <person name="Herndon D.R."/>
            <person name="Ramsay J.D."/>
            <person name="Caler E."/>
            <person name="Djikeng A."/>
            <person name="Gillespie J.J."/>
            <person name="Lau A.O."/>
            <person name="Roalson E.H."/>
            <person name="Silva J.C."/>
            <person name="Silva M.G."/>
            <person name="Suarez C.E."/>
            <person name="Ueti M.W."/>
            <person name="Nene V.M."/>
            <person name="Mealey R.H."/>
            <person name="Knowles D.P."/>
            <person name="Brayton K.A."/>
        </authorList>
    </citation>
    <scope>NUCLEOTIDE SEQUENCE [LARGE SCALE GENOMIC DNA]</scope>
    <source>
        <strain evidence="3 4">WA</strain>
    </source>
</reference>
<dbReference type="Pfam" id="PF03372">
    <property type="entry name" value="Exo_endo_phos"/>
    <property type="match status" value="1"/>
</dbReference>
<dbReference type="EC" id="3.1.4.12" evidence="3"/>
<keyword evidence="3" id="KW-0378">Hydrolase</keyword>
<evidence type="ECO:0000313" key="3">
    <source>
        <dbReference type="EMBL" id="EKX74378.1"/>
    </source>
</evidence>
<dbReference type="EMBL" id="ACOU01000002">
    <property type="protein sequence ID" value="EKX74378.1"/>
    <property type="molecule type" value="Genomic_DNA"/>
</dbReference>
<protein>
    <submittedName>
        <fullName evidence="3">Sphingomyelin/lysocholinephospholipid-phospholipase C, putative</fullName>
        <ecNumber evidence="3">3.1.4.12</ecNumber>
    </submittedName>
</protein>
<evidence type="ECO:0000313" key="4">
    <source>
        <dbReference type="Proteomes" id="UP000031512"/>
    </source>
</evidence>
<gene>
    <name evidence="3" type="ORF">BEWA_044200</name>
</gene>
<dbReference type="Proteomes" id="UP000031512">
    <property type="component" value="Unassembled WGS sequence"/>
</dbReference>
<dbReference type="PANTHER" id="PTHR16320">
    <property type="entry name" value="SPHINGOMYELINASE FAMILY MEMBER"/>
    <property type="match status" value="1"/>
</dbReference>
<dbReference type="VEuPathDB" id="PiroplasmaDB:BEWA_044200"/>
<dbReference type="InterPro" id="IPR036691">
    <property type="entry name" value="Endo/exonu/phosph_ase_sf"/>
</dbReference>
<comment type="caution">
    <text evidence="3">The sequence shown here is derived from an EMBL/GenBank/DDBJ whole genome shotgun (WGS) entry which is preliminary data.</text>
</comment>
<name>L1LGX6_THEEQ</name>
<dbReference type="InterPro" id="IPR005135">
    <property type="entry name" value="Endo/exonuclease/phosphatase"/>
</dbReference>
<proteinExistence type="inferred from homology"/>
<comment type="similarity">
    <text evidence="1">Belongs to the neutral sphingomyelinase family.</text>
</comment>
<dbReference type="RefSeq" id="XP_004833830.1">
    <property type="nucleotide sequence ID" value="XM_004833773.1"/>
</dbReference>
<dbReference type="eggNOG" id="ENOG502QSQ7">
    <property type="taxonomic scope" value="Eukaryota"/>
</dbReference>